<keyword evidence="3" id="KW-1185">Reference proteome</keyword>
<accession>A0AAD4DVH0</accession>
<organism evidence="2 3">
    <name type="scientific">Suillus fuscotomentosus</name>
    <dbReference type="NCBI Taxonomy" id="1912939"/>
    <lineage>
        <taxon>Eukaryota</taxon>
        <taxon>Fungi</taxon>
        <taxon>Dikarya</taxon>
        <taxon>Basidiomycota</taxon>
        <taxon>Agaricomycotina</taxon>
        <taxon>Agaricomycetes</taxon>
        <taxon>Agaricomycetidae</taxon>
        <taxon>Boletales</taxon>
        <taxon>Suillineae</taxon>
        <taxon>Suillaceae</taxon>
        <taxon>Suillus</taxon>
    </lineage>
</organism>
<feature type="compositionally biased region" description="Acidic residues" evidence="1">
    <location>
        <begin position="332"/>
        <end position="353"/>
    </location>
</feature>
<evidence type="ECO:0000313" key="3">
    <source>
        <dbReference type="Proteomes" id="UP001195769"/>
    </source>
</evidence>
<feature type="compositionally biased region" description="Low complexity" evidence="1">
    <location>
        <begin position="150"/>
        <end position="159"/>
    </location>
</feature>
<gene>
    <name evidence="2" type="ORF">F5891DRAFT_984794</name>
</gene>
<feature type="region of interest" description="Disordered" evidence="1">
    <location>
        <begin position="140"/>
        <end position="395"/>
    </location>
</feature>
<dbReference type="AlphaFoldDB" id="A0AAD4DVH0"/>
<name>A0AAD4DVH0_9AGAM</name>
<evidence type="ECO:0000313" key="2">
    <source>
        <dbReference type="EMBL" id="KAG1894774.1"/>
    </source>
</evidence>
<feature type="compositionally biased region" description="Basic and acidic residues" evidence="1">
    <location>
        <begin position="268"/>
        <end position="278"/>
    </location>
</feature>
<dbReference type="RefSeq" id="XP_041220350.1">
    <property type="nucleotide sequence ID" value="XM_041377492.1"/>
</dbReference>
<feature type="region of interest" description="Disordered" evidence="1">
    <location>
        <begin position="458"/>
        <end position="520"/>
    </location>
</feature>
<dbReference type="Proteomes" id="UP001195769">
    <property type="component" value="Unassembled WGS sequence"/>
</dbReference>
<dbReference type="EMBL" id="JABBWK010000075">
    <property type="protein sequence ID" value="KAG1894774.1"/>
    <property type="molecule type" value="Genomic_DNA"/>
</dbReference>
<reference evidence="2" key="1">
    <citation type="journal article" date="2020" name="New Phytol.">
        <title>Comparative genomics reveals dynamic genome evolution in host specialist ectomycorrhizal fungi.</title>
        <authorList>
            <person name="Lofgren L.A."/>
            <person name="Nguyen N.H."/>
            <person name="Vilgalys R."/>
            <person name="Ruytinx J."/>
            <person name="Liao H.L."/>
            <person name="Branco S."/>
            <person name="Kuo A."/>
            <person name="LaButti K."/>
            <person name="Lipzen A."/>
            <person name="Andreopoulos W."/>
            <person name="Pangilinan J."/>
            <person name="Riley R."/>
            <person name="Hundley H."/>
            <person name="Na H."/>
            <person name="Barry K."/>
            <person name="Grigoriev I.V."/>
            <person name="Stajich J.E."/>
            <person name="Kennedy P.G."/>
        </authorList>
    </citation>
    <scope>NUCLEOTIDE SEQUENCE</scope>
    <source>
        <strain evidence="2">FC203</strain>
    </source>
</reference>
<proteinExistence type="predicted"/>
<feature type="compositionally biased region" description="Basic residues" evidence="1">
    <location>
        <begin position="245"/>
        <end position="254"/>
    </location>
</feature>
<comment type="caution">
    <text evidence="2">The sequence shown here is derived from an EMBL/GenBank/DDBJ whole genome shotgun (WGS) entry which is preliminary data.</text>
</comment>
<protein>
    <submittedName>
        <fullName evidence="2">Uncharacterized protein</fullName>
    </submittedName>
</protein>
<feature type="compositionally biased region" description="Pro residues" evidence="1">
    <location>
        <begin position="160"/>
        <end position="214"/>
    </location>
</feature>
<dbReference type="GeneID" id="64671790"/>
<feature type="compositionally biased region" description="Basic and acidic residues" evidence="1">
    <location>
        <begin position="372"/>
        <end position="384"/>
    </location>
</feature>
<sequence>MAFTQGHMATSEKRTGTLIVLSEISEITRTSGNFQFPHSLPDQENRTAAAATANQALIALLTRLNQMVEEVLRSRSEDERMRLSRAIASQMNDAIHSYRTTATYIPLRLLSMAAEIQRVPDWTHIGNNEDICRGHPLYPKTLGPAPTPPTTTAAPTLLSGPPPALAPVAKPAPAPAPVPAPAPQLAPAPVLAPAPPPAPAPPAPAPPAFAPPAPNTIRIPGNTSGAIAGPSRPRKRQFSASPPRQVKRARKAIPKSKSLLTDTDTDGDTVRIGKDKPKAKAKARATSLDRDNRQMTMEDGDHDPEVINLPTIVITTRPMLPPPDQKKKAADSEEYEPEEEEEVEEEVDEDDAIEPSGTRVKPGEGRLPSKSGTDHTRTAKDKAKTRGKHPQPKPIGMPILPCRRCTIMKAKCKSWLTKRGEVAHTCILCSKWRMKCIRLDDPILLATAIVTSSKTTGKTKTVGQSKNKGKVVQTQCPSPIPEEPDVDVDMTDAPALTGTEHPGTATDAGPEVSVDDFSTD</sequence>
<evidence type="ECO:0000256" key="1">
    <source>
        <dbReference type="SAM" id="MobiDB-lite"/>
    </source>
</evidence>